<keyword evidence="3" id="KW-1185">Reference proteome</keyword>
<accession>A0ABP0QX11</accession>
<name>A0ABP0QX11_9DINO</name>
<dbReference type="InterPro" id="IPR009091">
    <property type="entry name" value="RCC1/BLIP-II"/>
</dbReference>
<protein>
    <submittedName>
        <fullName evidence="2">Uncharacterized protein</fullName>
    </submittedName>
</protein>
<organism evidence="2 3">
    <name type="scientific">Durusdinium trenchii</name>
    <dbReference type="NCBI Taxonomy" id="1381693"/>
    <lineage>
        <taxon>Eukaryota</taxon>
        <taxon>Sar</taxon>
        <taxon>Alveolata</taxon>
        <taxon>Dinophyceae</taxon>
        <taxon>Suessiales</taxon>
        <taxon>Symbiodiniaceae</taxon>
        <taxon>Durusdinium</taxon>
    </lineage>
</organism>
<evidence type="ECO:0000256" key="1">
    <source>
        <dbReference type="SAM" id="SignalP"/>
    </source>
</evidence>
<gene>
    <name evidence="2" type="ORF">SCF082_LOCUS43524</name>
</gene>
<feature type="signal peptide" evidence="1">
    <location>
        <begin position="1"/>
        <end position="15"/>
    </location>
</feature>
<feature type="chain" id="PRO_5045119796" evidence="1">
    <location>
        <begin position="16"/>
        <end position="183"/>
    </location>
</feature>
<keyword evidence="1" id="KW-0732">Signal</keyword>
<dbReference type="Proteomes" id="UP001642464">
    <property type="component" value="Unassembled WGS sequence"/>
</dbReference>
<evidence type="ECO:0000313" key="3">
    <source>
        <dbReference type="Proteomes" id="UP001642464"/>
    </source>
</evidence>
<dbReference type="Gene3D" id="2.130.10.30">
    <property type="entry name" value="Regulator of chromosome condensation 1/beta-lactamase-inhibitor protein II"/>
    <property type="match status" value="1"/>
</dbReference>
<sequence length="183" mass="18937">MALFLIFTFILAAHGSEIQVSSNGFSFAMVNHATGLAKCWGDVKYGGDCSAVDFTGVTQVKANSRSMAMLTGTGGSCWGYAAYGGDCSTVDLSGMTELYSTDLSYLAFDAAAGQGVCWGHSSYGGSCDTVDFSQVTKISSNKYAYATYSASTGTLQCWGHGSYGGSCQAADFTGSGNLADITE</sequence>
<dbReference type="SUPFAM" id="SSF50985">
    <property type="entry name" value="RCC1/BLIP-II"/>
    <property type="match status" value="1"/>
</dbReference>
<evidence type="ECO:0000313" key="2">
    <source>
        <dbReference type="EMBL" id="CAK9092494.1"/>
    </source>
</evidence>
<proteinExistence type="predicted"/>
<feature type="non-terminal residue" evidence="2">
    <location>
        <position position="183"/>
    </location>
</feature>
<reference evidence="2 3" key="1">
    <citation type="submission" date="2024-02" db="EMBL/GenBank/DDBJ databases">
        <authorList>
            <person name="Chen Y."/>
            <person name="Shah S."/>
            <person name="Dougan E. K."/>
            <person name="Thang M."/>
            <person name="Chan C."/>
        </authorList>
    </citation>
    <scope>NUCLEOTIDE SEQUENCE [LARGE SCALE GENOMIC DNA]</scope>
</reference>
<comment type="caution">
    <text evidence="2">The sequence shown here is derived from an EMBL/GenBank/DDBJ whole genome shotgun (WGS) entry which is preliminary data.</text>
</comment>
<dbReference type="EMBL" id="CAXAMM010040322">
    <property type="protein sequence ID" value="CAK9092494.1"/>
    <property type="molecule type" value="Genomic_DNA"/>
</dbReference>